<evidence type="ECO:0000313" key="1">
    <source>
        <dbReference type="EMBL" id="PPQ33064.1"/>
    </source>
</evidence>
<keyword evidence="2" id="KW-1185">Reference proteome</keyword>
<gene>
    <name evidence="1" type="ORF">CCR94_03000</name>
</gene>
<proteinExistence type="predicted"/>
<reference evidence="1 2" key="1">
    <citation type="journal article" date="2018" name="Arch. Microbiol.">
        <title>New insights into the metabolic potential of the phototrophic purple bacterium Rhodopila globiformis DSM 161(T) from its draft genome sequence and evidence for a vanadium-dependent nitrogenase.</title>
        <authorList>
            <person name="Imhoff J.F."/>
            <person name="Rahn T."/>
            <person name="Kunzel S."/>
            <person name="Neulinger S.C."/>
        </authorList>
    </citation>
    <scope>NUCLEOTIDE SEQUENCE [LARGE SCALE GENOMIC DNA]</scope>
    <source>
        <strain evidence="1 2">DSM 16996</strain>
    </source>
</reference>
<organism evidence="1 2">
    <name type="scientific">Rhodoblastus sphagnicola</name>
    <dbReference type="NCBI Taxonomy" id="333368"/>
    <lineage>
        <taxon>Bacteria</taxon>
        <taxon>Pseudomonadati</taxon>
        <taxon>Pseudomonadota</taxon>
        <taxon>Alphaproteobacteria</taxon>
        <taxon>Hyphomicrobiales</taxon>
        <taxon>Rhodoblastaceae</taxon>
        <taxon>Rhodoblastus</taxon>
    </lineage>
</organism>
<accession>A0A2S6NER9</accession>
<dbReference type="EMBL" id="NHSJ01000030">
    <property type="protein sequence ID" value="PPQ33064.1"/>
    <property type="molecule type" value="Genomic_DNA"/>
</dbReference>
<dbReference type="AlphaFoldDB" id="A0A2S6NER9"/>
<name>A0A2S6NER9_9HYPH</name>
<comment type="caution">
    <text evidence="1">The sequence shown here is derived from an EMBL/GenBank/DDBJ whole genome shotgun (WGS) entry which is preliminary data.</text>
</comment>
<evidence type="ECO:0000313" key="2">
    <source>
        <dbReference type="Proteomes" id="UP000239089"/>
    </source>
</evidence>
<sequence length="94" mass="11179">MKASNNYRHKSSIAYLCNWFCHPVIKRYFDDKGVKLNEDMFALGAMLQWIWRSQIRDDKPIHLFIPSERMRNLLKDWLAGRDIGEHPVSMREAA</sequence>
<protein>
    <submittedName>
        <fullName evidence="1">Uncharacterized protein</fullName>
    </submittedName>
</protein>
<dbReference type="Proteomes" id="UP000239089">
    <property type="component" value="Unassembled WGS sequence"/>
</dbReference>